<comment type="caution">
    <text evidence="1">The sequence shown here is derived from an EMBL/GenBank/DDBJ whole genome shotgun (WGS) entry which is preliminary data.</text>
</comment>
<reference evidence="1" key="1">
    <citation type="journal article" date="2019" name="Sci. Rep.">
        <title>Draft genome of Tanacetum cinerariifolium, the natural source of mosquito coil.</title>
        <authorList>
            <person name="Yamashiro T."/>
            <person name="Shiraishi A."/>
            <person name="Satake H."/>
            <person name="Nakayama K."/>
        </authorList>
    </citation>
    <scope>NUCLEOTIDE SEQUENCE</scope>
</reference>
<evidence type="ECO:0000313" key="1">
    <source>
        <dbReference type="EMBL" id="GFD10916.1"/>
    </source>
</evidence>
<dbReference type="AlphaFoldDB" id="A0A699TP37"/>
<accession>A0A699TP37</accession>
<name>A0A699TP37_TANCI</name>
<feature type="non-terminal residue" evidence="1">
    <location>
        <position position="1"/>
    </location>
</feature>
<protein>
    <submittedName>
        <fullName evidence="1">Uncharacterized protein</fullName>
    </submittedName>
</protein>
<gene>
    <name evidence="1" type="ORF">Tci_882885</name>
</gene>
<dbReference type="EMBL" id="BKCJ011255642">
    <property type="protein sequence ID" value="GFD10916.1"/>
    <property type="molecule type" value="Genomic_DNA"/>
</dbReference>
<organism evidence="1">
    <name type="scientific">Tanacetum cinerariifolium</name>
    <name type="common">Dalmatian daisy</name>
    <name type="synonym">Chrysanthemum cinerariifolium</name>
    <dbReference type="NCBI Taxonomy" id="118510"/>
    <lineage>
        <taxon>Eukaryota</taxon>
        <taxon>Viridiplantae</taxon>
        <taxon>Streptophyta</taxon>
        <taxon>Embryophyta</taxon>
        <taxon>Tracheophyta</taxon>
        <taxon>Spermatophyta</taxon>
        <taxon>Magnoliopsida</taxon>
        <taxon>eudicotyledons</taxon>
        <taxon>Gunneridae</taxon>
        <taxon>Pentapetalae</taxon>
        <taxon>asterids</taxon>
        <taxon>campanulids</taxon>
        <taxon>Asterales</taxon>
        <taxon>Asteraceae</taxon>
        <taxon>Asteroideae</taxon>
        <taxon>Anthemideae</taxon>
        <taxon>Anthemidinae</taxon>
        <taxon>Tanacetum</taxon>
    </lineage>
</organism>
<proteinExistence type="predicted"/>
<sequence length="54" mass="6409">VKMWKDVRKGDPSIYDDSILNTLERKDAKILELESTLTFTNTEKKFKDHLKKQI</sequence>